<evidence type="ECO:0000256" key="3">
    <source>
        <dbReference type="ARBA" id="ARBA00023163"/>
    </source>
</evidence>
<sequence length="258" mass="28454">MEITVPEGRIVTGSLTEDERILSGVLRHVREAARDSNFLLPGELKLAEWLNCSRPQVRVALAQLERQGIVIRSQGAATVVDPVALRLSARFEASVSYGEVLARMGYTPSVEVLTAEMIELPADLAPLLSPLSTTRAVKIVLRWFADDQAAMVAEYTIPLPAGEHDPINPTDPVYESAKKLWGEGIAWEIVTAGVALLDDKYADLLQLDKGTEAKMWETIGVTLSGERIFYALEHHHPTLVMYSFVRTMRAPWSAIPGH</sequence>
<proteinExistence type="predicted"/>
<dbReference type="Proteomes" id="UP000231742">
    <property type="component" value="Unassembled WGS sequence"/>
</dbReference>
<dbReference type="SUPFAM" id="SSF46785">
    <property type="entry name" value="Winged helix' DNA-binding domain"/>
    <property type="match status" value="1"/>
</dbReference>
<gene>
    <name evidence="5" type="ORF">CLV85_1940</name>
</gene>
<dbReference type="PANTHER" id="PTHR44846">
    <property type="entry name" value="MANNOSYL-D-GLYCERATE TRANSPORT/METABOLISM SYSTEM REPRESSOR MNGR-RELATED"/>
    <property type="match status" value="1"/>
</dbReference>
<dbReference type="InterPro" id="IPR000524">
    <property type="entry name" value="Tscrpt_reg_HTH_GntR"/>
</dbReference>
<dbReference type="PANTHER" id="PTHR44846:SF1">
    <property type="entry name" value="MANNOSYL-D-GLYCERATE TRANSPORT_METABOLISM SYSTEM REPRESSOR MNGR-RELATED"/>
    <property type="match status" value="1"/>
</dbReference>
<organism evidence="5 6">
    <name type="scientific">Salinibacterium amurskyense</name>
    <dbReference type="NCBI Taxonomy" id="205941"/>
    <lineage>
        <taxon>Bacteria</taxon>
        <taxon>Bacillati</taxon>
        <taxon>Actinomycetota</taxon>
        <taxon>Actinomycetes</taxon>
        <taxon>Micrococcales</taxon>
        <taxon>Microbacteriaceae</taxon>
        <taxon>Salinibacterium</taxon>
    </lineage>
</organism>
<dbReference type="AlphaFoldDB" id="A0A2M9D2F7"/>
<keyword evidence="2 5" id="KW-0238">DNA-binding</keyword>
<keyword evidence="3" id="KW-0804">Transcription</keyword>
<feature type="domain" description="HTH gntR-type" evidence="4">
    <location>
        <begin position="15"/>
        <end position="83"/>
    </location>
</feature>
<dbReference type="Gene3D" id="3.40.1410.10">
    <property type="entry name" value="Chorismate lyase-like"/>
    <property type="match status" value="1"/>
</dbReference>
<evidence type="ECO:0000259" key="4">
    <source>
        <dbReference type="PROSITE" id="PS50949"/>
    </source>
</evidence>
<keyword evidence="1" id="KW-0805">Transcription regulation</keyword>
<evidence type="ECO:0000313" key="5">
    <source>
        <dbReference type="EMBL" id="PJJ78370.1"/>
    </source>
</evidence>
<comment type="caution">
    <text evidence="5">The sequence shown here is derived from an EMBL/GenBank/DDBJ whole genome shotgun (WGS) entry which is preliminary data.</text>
</comment>
<dbReference type="InterPro" id="IPR011663">
    <property type="entry name" value="UTRA"/>
</dbReference>
<dbReference type="SUPFAM" id="SSF64288">
    <property type="entry name" value="Chorismate lyase-like"/>
    <property type="match status" value="1"/>
</dbReference>
<dbReference type="GO" id="GO:0003677">
    <property type="term" value="F:DNA binding"/>
    <property type="evidence" value="ECO:0007669"/>
    <property type="project" value="UniProtKB-KW"/>
</dbReference>
<evidence type="ECO:0000313" key="6">
    <source>
        <dbReference type="Proteomes" id="UP000231742"/>
    </source>
</evidence>
<dbReference type="PRINTS" id="PR00035">
    <property type="entry name" value="HTHGNTR"/>
</dbReference>
<dbReference type="InterPro" id="IPR036390">
    <property type="entry name" value="WH_DNA-bd_sf"/>
</dbReference>
<dbReference type="Gene3D" id="1.10.10.10">
    <property type="entry name" value="Winged helix-like DNA-binding domain superfamily/Winged helix DNA-binding domain"/>
    <property type="match status" value="1"/>
</dbReference>
<name>A0A2M9D2F7_9MICO</name>
<dbReference type="EMBL" id="PGFH01000002">
    <property type="protein sequence ID" value="PJJ78370.1"/>
    <property type="molecule type" value="Genomic_DNA"/>
</dbReference>
<keyword evidence="6" id="KW-1185">Reference proteome</keyword>
<dbReference type="SMART" id="SM00866">
    <property type="entry name" value="UTRA"/>
    <property type="match status" value="1"/>
</dbReference>
<dbReference type="InterPro" id="IPR028978">
    <property type="entry name" value="Chorismate_lyase_/UTRA_dom_sf"/>
</dbReference>
<dbReference type="GO" id="GO:0003700">
    <property type="term" value="F:DNA-binding transcription factor activity"/>
    <property type="evidence" value="ECO:0007669"/>
    <property type="project" value="InterPro"/>
</dbReference>
<dbReference type="OrthoDB" id="5100769at2"/>
<dbReference type="RefSeq" id="WP_100389418.1">
    <property type="nucleotide sequence ID" value="NZ_BMZU01000002.1"/>
</dbReference>
<evidence type="ECO:0000256" key="1">
    <source>
        <dbReference type="ARBA" id="ARBA00023015"/>
    </source>
</evidence>
<dbReference type="InterPro" id="IPR036388">
    <property type="entry name" value="WH-like_DNA-bd_sf"/>
</dbReference>
<dbReference type="Pfam" id="PF00392">
    <property type="entry name" value="GntR"/>
    <property type="match status" value="1"/>
</dbReference>
<reference evidence="5 6" key="1">
    <citation type="submission" date="2017-11" db="EMBL/GenBank/DDBJ databases">
        <title>Genomic Encyclopedia of Archaeal and Bacterial Type Strains, Phase II (KMG-II): From Individual Species to Whole Genera.</title>
        <authorList>
            <person name="Goeker M."/>
        </authorList>
    </citation>
    <scope>NUCLEOTIDE SEQUENCE [LARGE SCALE GENOMIC DNA]</scope>
    <source>
        <strain evidence="5 6">DSM 16400</strain>
    </source>
</reference>
<protein>
    <submittedName>
        <fullName evidence="5">DNA-binding GntR family transcriptional regulator</fullName>
    </submittedName>
</protein>
<dbReference type="GO" id="GO:0045892">
    <property type="term" value="P:negative regulation of DNA-templated transcription"/>
    <property type="evidence" value="ECO:0007669"/>
    <property type="project" value="TreeGrafter"/>
</dbReference>
<dbReference type="InterPro" id="IPR050679">
    <property type="entry name" value="Bact_HTH_transcr_reg"/>
</dbReference>
<dbReference type="PROSITE" id="PS50949">
    <property type="entry name" value="HTH_GNTR"/>
    <property type="match status" value="1"/>
</dbReference>
<evidence type="ECO:0000256" key="2">
    <source>
        <dbReference type="ARBA" id="ARBA00023125"/>
    </source>
</evidence>
<accession>A0A2M9D2F7</accession>